<evidence type="ECO:0000256" key="1">
    <source>
        <dbReference type="ARBA" id="ARBA00010857"/>
    </source>
</evidence>
<accession>F9CVF1</accession>
<dbReference type="Pfam" id="PF08271">
    <property type="entry name" value="Zn_Ribbon_TF"/>
    <property type="match status" value="1"/>
</dbReference>
<dbReference type="InterPro" id="IPR036915">
    <property type="entry name" value="Cyclin-like_sf"/>
</dbReference>
<evidence type="ECO:0000313" key="9">
    <source>
        <dbReference type="EMBL" id="EGP93253.1"/>
    </source>
</evidence>
<dbReference type="PANTHER" id="PTHR11618">
    <property type="entry name" value="TRANSCRIPTION INITIATION FACTOR IIB-RELATED"/>
    <property type="match status" value="1"/>
</dbReference>
<keyword evidence="5" id="KW-0804">Transcription</keyword>
<dbReference type="GO" id="GO:0070897">
    <property type="term" value="P:transcription preinitiation complex assembly"/>
    <property type="evidence" value="ECO:0007669"/>
    <property type="project" value="InterPro"/>
</dbReference>
<keyword evidence="7" id="KW-0479">Metal-binding</keyword>
<dbReference type="Pfam" id="PF00382">
    <property type="entry name" value="TFIIB"/>
    <property type="match status" value="2"/>
</dbReference>
<evidence type="ECO:0000256" key="2">
    <source>
        <dbReference type="ARBA" id="ARBA00013932"/>
    </source>
</evidence>
<comment type="caution">
    <text evidence="9">The sequence shown here is derived from an EMBL/GenBank/DDBJ whole genome shotgun (WGS) entry which is preliminary data.</text>
</comment>
<organism evidence="9 10">
    <name type="scientific">Nitrosarchaeum koreense MY1</name>
    <dbReference type="NCBI Taxonomy" id="1001994"/>
    <lineage>
        <taxon>Archaea</taxon>
        <taxon>Nitrososphaerota</taxon>
        <taxon>Nitrososphaeria</taxon>
        <taxon>Nitrosopumilales</taxon>
        <taxon>Nitrosopumilaceae</taxon>
        <taxon>Nitrosarchaeum</taxon>
    </lineage>
</organism>
<dbReference type="InterPro" id="IPR013763">
    <property type="entry name" value="Cyclin-like_dom"/>
</dbReference>
<dbReference type="Gene3D" id="1.10.472.10">
    <property type="entry name" value="Cyclin-like"/>
    <property type="match status" value="1"/>
</dbReference>
<evidence type="ECO:0000256" key="3">
    <source>
        <dbReference type="ARBA" id="ARBA00022737"/>
    </source>
</evidence>
<dbReference type="PROSITE" id="PS51134">
    <property type="entry name" value="ZF_TFIIB"/>
    <property type="match status" value="1"/>
</dbReference>
<keyword evidence="10" id="KW-1185">Reference proteome</keyword>
<protein>
    <recommendedName>
        <fullName evidence="2">Transcription initiation factor IIB</fullName>
    </recommendedName>
</protein>
<reference evidence="9 10" key="1">
    <citation type="journal article" date="2011" name="J. Bacteriol.">
        <title>Genome Sequence of an Ammonia-Oxidizing Soil Archaeon, "Candidatus Nitrosoarchaeum koreensis" MY1.</title>
        <authorList>
            <person name="Kim B.K."/>
            <person name="Jung M.Y."/>
            <person name="Yu D.S."/>
            <person name="Park S.J."/>
            <person name="Oh T.K."/>
            <person name="Rhee S.K."/>
            <person name="Kim J.F."/>
        </authorList>
    </citation>
    <scope>NUCLEOTIDE SEQUENCE [LARGE SCALE GENOMIC DNA]</scope>
    <source>
        <strain evidence="9 10">MY1</strain>
    </source>
</reference>
<dbReference type="SUPFAM" id="SSF57783">
    <property type="entry name" value="Zinc beta-ribbon"/>
    <property type="match status" value="1"/>
</dbReference>
<keyword evidence="3" id="KW-0677">Repeat</keyword>
<evidence type="ECO:0000313" key="10">
    <source>
        <dbReference type="Proteomes" id="UP000004440"/>
    </source>
</evidence>
<dbReference type="FunFam" id="1.10.472.10:FF:000023">
    <property type="entry name" value="Transcription initiation factor IIB"/>
    <property type="match status" value="1"/>
</dbReference>
<sequence>MNILQTQSCPECKSSLVDDIQNGEIICSGCGVVVADQMVDYGPETKSSNLEDKMKLARATGQTTYSQHDLGITTEISISTKDFSGKTINHQVANQMHNLRKWQQRVRVSSPRERRLANVLSKMGETCDGLNLSKNVLETASMIYRNLDGHVEVKGKSVSSITAATIYMACKQCDVVRSLEEICRGICAPKDVKSKTKLAAKYYRTMVMEMGQISAPVVTMNKYISKIANMTQTEVRVERLALEIAEKTKDSNIADGKAPNGIAAAYLYVASVLLGQNVLQRDVSSIAGVTEVTIRNRCKEILTCYKLKITLRPSLAKF</sequence>
<feature type="domain" description="TFIIB-type" evidence="8">
    <location>
        <begin position="5"/>
        <end position="35"/>
    </location>
</feature>
<comment type="function">
    <text evidence="6">Stabilizes TBP binding to an archaeal box-A promoter. Also responsible for recruiting RNA polymerase II to the pre-initiation complex (DNA-TBP-TFIIB).</text>
</comment>
<evidence type="ECO:0000256" key="7">
    <source>
        <dbReference type="PROSITE-ProRule" id="PRU00469"/>
    </source>
</evidence>
<keyword evidence="7" id="KW-0862">Zinc</keyword>
<dbReference type="Proteomes" id="UP000004440">
    <property type="component" value="Unassembled WGS sequence"/>
</dbReference>
<dbReference type="PRINTS" id="PR00685">
    <property type="entry name" value="TIFACTORIIB"/>
</dbReference>
<dbReference type="AlphaFoldDB" id="F9CVF1"/>
<dbReference type="EMBL" id="AFPU01000001">
    <property type="protein sequence ID" value="EGP93253.1"/>
    <property type="molecule type" value="Genomic_DNA"/>
</dbReference>
<dbReference type="GO" id="GO:0097550">
    <property type="term" value="C:transcription preinitiation complex"/>
    <property type="evidence" value="ECO:0007669"/>
    <property type="project" value="TreeGrafter"/>
</dbReference>
<dbReference type="InterPro" id="IPR013150">
    <property type="entry name" value="TFIIB_cyclin"/>
</dbReference>
<proteinExistence type="inferred from homology"/>
<dbReference type="GeneID" id="56062761"/>
<dbReference type="OrthoDB" id="7429at2157"/>
<dbReference type="Gene3D" id="1.10.472.170">
    <property type="match status" value="1"/>
</dbReference>
<dbReference type="GO" id="GO:0008270">
    <property type="term" value="F:zinc ion binding"/>
    <property type="evidence" value="ECO:0007669"/>
    <property type="project" value="UniProtKB-KW"/>
</dbReference>
<dbReference type="STRING" id="1001994.MY1_0486"/>
<dbReference type="SMART" id="SM00385">
    <property type="entry name" value="CYCLIN"/>
    <property type="match status" value="2"/>
</dbReference>
<evidence type="ECO:0000256" key="5">
    <source>
        <dbReference type="ARBA" id="ARBA00023163"/>
    </source>
</evidence>
<evidence type="ECO:0000256" key="6">
    <source>
        <dbReference type="ARBA" id="ARBA00053882"/>
    </source>
</evidence>
<dbReference type="InterPro" id="IPR013137">
    <property type="entry name" value="Znf_TFIIB"/>
</dbReference>
<comment type="similarity">
    <text evidence="1">Belongs to the TFIIB family.</text>
</comment>
<keyword evidence="7" id="KW-0863">Zinc-finger</keyword>
<evidence type="ECO:0000256" key="4">
    <source>
        <dbReference type="ARBA" id="ARBA00023015"/>
    </source>
</evidence>
<dbReference type="GO" id="GO:0017025">
    <property type="term" value="F:TBP-class protein binding"/>
    <property type="evidence" value="ECO:0007669"/>
    <property type="project" value="InterPro"/>
</dbReference>
<dbReference type="SUPFAM" id="SSF47954">
    <property type="entry name" value="Cyclin-like"/>
    <property type="match status" value="2"/>
</dbReference>
<evidence type="ECO:0000259" key="8">
    <source>
        <dbReference type="PROSITE" id="PS51134"/>
    </source>
</evidence>
<name>F9CVF1_9ARCH</name>
<dbReference type="PANTHER" id="PTHR11618:SF13">
    <property type="entry name" value="TRANSCRIPTION INITIATION FACTOR IIB"/>
    <property type="match status" value="1"/>
</dbReference>
<dbReference type="RefSeq" id="WP_007549954.1">
    <property type="nucleotide sequence ID" value="NZ_AFPU01000001.1"/>
</dbReference>
<dbReference type="PATRIC" id="fig|1001994.6.peg.469"/>
<dbReference type="InterPro" id="IPR000812">
    <property type="entry name" value="TFIIB"/>
</dbReference>
<gene>
    <name evidence="9" type="ORF">MY1_0486</name>
</gene>
<keyword evidence="4" id="KW-0805">Transcription regulation</keyword>